<dbReference type="Proteomes" id="UP000708208">
    <property type="component" value="Unassembled WGS sequence"/>
</dbReference>
<gene>
    <name evidence="1" type="ORF">AFUS01_LOCUS37710</name>
</gene>
<sequence>TIFLKSASGGADSHIGTIC</sequence>
<evidence type="ECO:0000313" key="1">
    <source>
        <dbReference type="EMBL" id="CAG7827744.1"/>
    </source>
</evidence>
<dbReference type="AlphaFoldDB" id="A0A8J2PLA6"/>
<feature type="non-terminal residue" evidence="1">
    <location>
        <position position="1"/>
    </location>
</feature>
<organism evidence="1 2">
    <name type="scientific">Allacma fusca</name>
    <dbReference type="NCBI Taxonomy" id="39272"/>
    <lineage>
        <taxon>Eukaryota</taxon>
        <taxon>Metazoa</taxon>
        <taxon>Ecdysozoa</taxon>
        <taxon>Arthropoda</taxon>
        <taxon>Hexapoda</taxon>
        <taxon>Collembola</taxon>
        <taxon>Symphypleona</taxon>
        <taxon>Sminthuridae</taxon>
        <taxon>Allacma</taxon>
    </lineage>
</organism>
<reference evidence="1" key="1">
    <citation type="submission" date="2021-06" db="EMBL/GenBank/DDBJ databases">
        <authorList>
            <person name="Hodson N. C."/>
            <person name="Mongue J. A."/>
            <person name="Jaron S. K."/>
        </authorList>
    </citation>
    <scope>NUCLEOTIDE SEQUENCE</scope>
</reference>
<proteinExistence type="predicted"/>
<keyword evidence="2" id="KW-1185">Reference proteome</keyword>
<comment type="caution">
    <text evidence="1">The sequence shown here is derived from an EMBL/GenBank/DDBJ whole genome shotgun (WGS) entry which is preliminary data.</text>
</comment>
<protein>
    <submittedName>
        <fullName evidence="1">Uncharacterized protein</fullName>
    </submittedName>
</protein>
<name>A0A8J2PLA6_9HEXA</name>
<evidence type="ECO:0000313" key="2">
    <source>
        <dbReference type="Proteomes" id="UP000708208"/>
    </source>
</evidence>
<accession>A0A8J2PLA6</accession>
<dbReference type="EMBL" id="CAJVCH010544694">
    <property type="protein sequence ID" value="CAG7827744.1"/>
    <property type="molecule type" value="Genomic_DNA"/>
</dbReference>